<protein>
    <submittedName>
        <fullName evidence="1">Uncharacterized protein</fullName>
    </submittedName>
</protein>
<evidence type="ECO:0000313" key="1">
    <source>
        <dbReference type="EMBL" id="ULU09299.1"/>
    </source>
</evidence>
<sequence length="83" mass="9624">MNRFLVNMFVKCCEDYPCFCRKKQNQNSLEKVHSTSVYPLSSGDSMSASGKCSKMRPRFEMLKSMSYQNSIDVTNNEMYTVKI</sequence>
<accession>A0AAE9IWY0</accession>
<dbReference type="Proteomes" id="UP000827892">
    <property type="component" value="Chromosome I"/>
</dbReference>
<proteinExistence type="predicted"/>
<name>A0AAE9IWY0_CAEBR</name>
<dbReference type="EMBL" id="CP090891">
    <property type="protein sequence ID" value="ULU09299.1"/>
    <property type="molecule type" value="Genomic_DNA"/>
</dbReference>
<evidence type="ECO:0000313" key="2">
    <source>
        <dbReference type="Proteomes" id="UP000827892"/>
    </source>
</evidence>
<gene>
    <name evidence="1" type="ORF">L3Y34_014015</name>
</gene>
<dbReference type="AlphaFoldDB" id="A0AAE9IWY0"/>
<organism evidence="1 2">
    <name type="scientific">Caenorhabditis briggsae</name>
    <dbReference type="NCBI Taxonomy" id="6238"/>
    <lineage>
        <taxon>Eukaryota</taxon>
        <taxon>Metazoa</taxon>
        <taxon>Ecdysozoa</taxon>
        <taxon>Nematoda</taxon>
        <taxon>Chromadorea</taxon>
        <taxon>Rhabditida</taxon>
        <taxon>Rhabditina</taxon>
        <taxon>Rhabditomorpha</taxon>
        <taxon>Rhabditoidea</taxon>
        <taxon>Rhabditidae</taxon>
        <taxon>Peloderinae</taxon>
        <taxon>Caenorhabditis</taxon>
    </lineage>
</organism>
<reference evidence="1 2" key="1">
    <citation type="submission" date="2022-05" db="EMBL/GenBank/DDBJ databases">
        <title>Chromosome-level reference genomes for two strains of Caenorhabditis briggsae: an improved platform for comparative genomics.</title>
        <authorList>
            <person name="Stevens L."/>
            <person name="Andersen E.C."/>
        </authorList>
    </citation>
    <scope>NUCLEOTIDE SEQUENCE [LARGE SCALE GENOMIC DNA]</scope>
    <source>
        <strain evidence="1">QX1410_ONT</strain>
        <tissue evidence="1">Whole-organism</tissue>
    </source>
</reference>